<dbReference type="OrthoDB" id="1440808at2"/>
<keyword evidence="1" id="KW-0175">Coiled coil</keyword>
<gene>
    <name evidence="3" type="ORF">F8C76_11260</name>
</gene>
<proteinExistence type="predicted"/>
<feature type="transmembrane region" description="Helical" evidence="2">
    <location>
        <begin position="122"/>
        <end position="141"/>
    </location>
</feature>
<sequence length="190" mass="22127">MNRYIKAMEIGLAHEREGISYNDLKAKIEKFQGESFNENSESTFVYWFMENFTYRNGKFDPNDFRKTWLGHLEFLNGDKAKIKHSLAIKGYLVNKYFLDGHAAKQYLDYVEYKSARESSQKAQVAAIISILIAAASFYFTYQATKETPKPPYDVKVIEDNTKNQELEQIKQKLHKAEMKLKAYESDSTKS</sequence>
<organism evidence="3 4">
    <name type="scientific">Flagellimonas olearia</name>
    <dbReference type="NCBI Taxonomy" id="552546"/>
    <lineage>
        <taxon>Bacteria</taxon>
        <taxon>Pseudomonadati</taxon>
        <taxon>Bacteroidota</taxon>
        <taxon>Flavobacteriia</taxon>
        <taxon>Flavobacteriales</taxon>
        <taxon>Flavobacteriaceae</taxon>
        <taxon>Flagellimonas</taxon>
    </lineage>
</organism>
<accession>A0A6I1DWM4</accession>
<dbReference type="EMBL" id="WELG01000002">
    <property type="protein sequence ID" value="KAB7528434.1"/>
    <property type="molecule type" value="Genomic_DNA"/>
</dbReference>
<dbReference type="Proteomes" id="UP000429785">
    <property type="component" value="Unassembled WGS sequence"/>
</dbReference>
<dbReference type="AlphaFoldDB" id="A0A6I1DWM4"/>
<evidence type="ECO:0000313" key="4">
    <source>
        <dbReference type="Proteomes" id="UP000429785"/>
    </source>
</evidence>
<comment type="caution">
    <text evidence="3">The sequence shown here is derived from an EMBL/GenBank/DDBJ whole genome shotgun (WGS) entry which is preliminary data.</text>
</comment>
<dbReference type="RefSeq" id="WP_152131806.1">
    <property type="nucleotide sequence ID" value="NZ_WELG01000002.1"/>
</dbReference>
<evidence type="ECO:0000256" key="2">
    <source>
        <dbReference type="SAM" id="Phobius"/>
    </source>
</evidence>
<keyword evidence="2" id="KW-0472">Membrane</keyword>
<keyword evidence="2" id="KW-1133">Transmembrane helix</keyword>
<feature type="coiled-coil region" evidence="1">
    <location>
        <begin position="159"/>
        <end position="186"/>
    </location>
</feature>
<reference evidence="3 4" key="1">
    <citation type="submission" date="2019-10" db="EMBL/GenBank/DDBJ databases">
        <title>Muricauda olearia CL-SS4 JCM15563 genome.</title>
        <authorList>
            <person name="Liu L."/>
        </authorList>
    </citation>
    <scope>NUCLEOTIDE SEQUENCE [LARGE SCALE GENOMIC DNA]</scope>
    <source>
        <strain evidence="3 4">CL-SS4</strain>
    </source>
</reference>
<name>A0A6I1DWM4_9FLAO</name>
<protein>
    <submittedName>
        <fullName evidence="3">Uncharacterized protein</fullName>
    </submittedName>
</protein>
<keyword evidence="2" id="KW-0812">Transmembrane</keyword>
<evidence type="ECO:0000313" key="3">
    <source>
        <dbReference type="EMBL" id="KAB7528434.1"/>
    </source>
</evidence>
<evidence type="ECO:0000256" key="1">
    <source>
        <dbReference type="SAM" id="Coils"/>
    </source>
</evidence>